<keyword evidence="8 11" id="KW-0067">ATP-binding</keyword>
<comment type="catalytic activity">
    <reaction evidence="10 11">
        <text>DNA(n) + a 2'-deoxyribonucleoside 5'-triphosphate = DNA(n+1) + diphosphate</text>
        <dbReference type="Rhea" id="RHEA:22508"/>
        <dbReference type="Rhea" id="RHEA-COMP:17339"/>
        <dbReference type="Rhea" id="RHEA-COMP:17340"/>
        <dbReference type="ChEBI" id="CHEBI:33019"/>
        <dbReference type="ChEBI" id="CHEBI:61560"/>
        <dbReference type="ChEBI" id="CHEBI:173112"/>
        <dbReference type="EC" id="2.7.7.7"/>
    </reaction>
</comment>
<evidence type="ECO:0000256" key="3">
    <source>
        <dbReference type="ARBA" id="ARBA00022695"/>
    </source>
</evidence>
<proteinExistence type="inferred from homology"/>
<evidence type="ECO:0000256" key="10">
    <source>
        <dbReference type="ARBA" id="ARBA00049244"/>
    </source>
</evidence>
<dbReference type="PANTHER" id="PTHR11669">
    <property type="entry name" value="REPLICATION FACTOR C / DNA POLYMERASE III GAMMA-TAU SUBUNIT"/>
    <property type="match status" value="1"/>
</dbReference>
<organism evidence="14 15">
    <name type="scientific">Estrella lausannensis</name>
    <dbReference type="NCBI Taxonomy" id="483423"/>
    <lineage>
        <taxon>Bacteria</taxon>
        <taxon>Pseudomonadati</taxon>
        <taxon>Chlamydiota</taxon>
        <taxon>Chlamydiia</taxon>
        <taxon>Parachlamydiales</taxon>
        <taxon>Candidatus Criblamydiaceae</taxon>
        <taxon>Estrella</taxon>
    </lineage>
</organism>
<evidence type="ECO:0000256" key="11">
    <source>
        <dbReference type="RuleBase" id="RU364063"/>
    </source>
</evidence>
<dbReference type="GO" id="GO:0003887">
    <property type="term" value="F:DNA-directed DNA polymerase activity"/>
    <property type="evidence" value="ECO:0007669"/>
    <property type="project" value="UniProtKB-KW"/>
</dbReference>
<keyword evidence="9 11" id="KW-0239">DNA-directed DNA polymerase</keyword>
<name>A0A0H5DPX3_9BACT</name>
<keyword evidence="2 11" id="KW-0808">Transferase</keyword>
<dbReference type="Pfam" id="PF22608">
    <property type="entry name" value="DNAX_ATPase_lid"/>
    <property type="match status" value="1"/>
</dbReference>
<dbReference type="GO" id="GO:0003677">
    <property type="term" value="F:DNA binding"/>
    <property type="evidence" value="ECO:0007669"/>
    <property type="project" value="InterPro"/>
</dbReference>
<dbReference type="InterPro" id="IPR022754">
    <property type="entry name" value="DNA_pol_III_gamma-3"/>
</dbReference>
<evidence type="ECO:0000313" key="15">
    <source>
        <dbReference type="Proteomes" id="UP000220251"/>
    </source>
</evidence>
<dbReference type="InterPro" id="IPR012763">
    <property type="entry name" value="DNA_pol_III_sug/sutau_N"/>
</dbReference>
<evidence type="ECO:0000256" key="9">
    <source>
        <dbReference type="ARBA" id="ARBA00022932"/>
    </source>
</evidence>
<evidence type="ECO:0000259" key="13">
    <source>
        <dbReference type="SMART" id="SM00382"/>
    </source>
</evidence>
<evidence type="ECO:0000313" key="14">
    <source>
        <dbReference type="EMBL" id="CRX38537.1"/>
    </source>
</evidence>
<keyword evidence="6 11" id="KW-0547">Nucleotide-binding</keyword>
<keyword evidence="3 11" id="KW-0548">Nucleotidyltransferase</keyword>
<feature type="domain" description="AAA+ ATPase" evidence="13">
    <location>
        <begin position="38"/>
        <end position="180"/>
    </location>
</feature>
<keyword evidence="7" id="KW-0862">Zinc</keyword>
<dbReference type="GO" id="GO:0046872">
    <property type="term" value="F:metal ion binding"/>
    <property type="evidence" value="ECO:0007669"/>
    <property type="project" value="UniProtKB-KW"/>
</dbReference>
<evidence type="ECO:0000256" key="4">
    <source>
        <dbReference type="ARBA" id="ARBA00022705"/>
    </source>
</evidence>
<accession>A0A0H5DPX3</accession>
<reference evidence="15" key="1">
    <citation type="submission" date="2015-06" db="EMBL/GenBank/DDBJ databases">
        <authorList>
            <person name="Bertelli C."/>
        </authorList>
    </citation>
    <scope>NUCLEOTIDE SEQUENCE [LARGE SCALE GENOMIC DNA]</scope>
    <source>
        <strain evidence="15">CRIB-30</strain>
    </source>
</reference>
<dbReference type="GO" id="GO:0005524">
    <property type="term" value="F:ATP binding"/>
    <property type="evidence" value="ECO:0007669"/>
    <property type="project" value="UniProtKB-KW"/>
</dbReference>
<evidence type="ECO:0000256" key="8">
    <source>
        <dbReference type="ARBA" id="ARBA00022840"/>
    </source>
</evidence>
<dbReference type="InterPro" id="IPR001270">
    <property type="entry name" value="ClpA/B"/>
</dbReference>
<keyword evidence="4 11" id="KW-0235">DNA replication</keyword>
<comment type="subunit">
    <text evidence="11">DNA polymerase III contains a core (composed of alpha, epsilon and theta chains) that associates with a tau subunit. This core dimerizes to form the POLIII' complex. PolIII' associates with the gamma complex (composed of gamma, delta, delta', psi and chi chains) and with the beta chain to form the complete DNA polymerase III complex.</text>
</comment>
<dbReference type="Gene3D" id="1.10.8.60">
    <property type="match status" value="1"/>
</dbReference>
<gene>
    <name evidence="11 14" type="primary">dnaX</name>
    <name evidence="14" type="ORF">ELAC_1195</name>
</gene>
<evidence type="ECO:0000256" key="12">
    <source>
        <dbReference type="SAM" id="MobiDB-lite"/>
    </source>
</evidence>
<dbReference type="SMART" id="SM00382">
    <property type="entry name" value="AAA"/>
    <property type="match status" value="1"/>
</dbReference>
<dbReference type="SUPFAM" id="SSF52540">
    <property type="entry name" value="P-loop containing nucleoside triphosphate hydrolases"/>
    <property type="match status" value="1"/>
</dbReference>
<evidence type="ECO:0000256" key="5">
    <source>
        <dbReference type="ARBA" id="ARBA00022723"/>
    </source>
</evidence>
<protein>
    <recommendedName>
        <fullName evidence="11">DNA polymerase III subunit gamma/tau</fullName>
        <ecNumber evidence="11">2.7.7.7</ecNumber>
    </recommendedName>
</protein>
<dbReference type="RefSeq" id="WP_098038393.1">
    <property type="nucleotide sequence ID" value="NZ_CWGJ01000012.1"/>
</dbReference>
<dbReference type="Pfam" id="PF13177">
    <property type="entry name" value="DNA_pol3_delta2"/>
    <property type="match status" value="1"/>
</dbReference>
<sequence>MSEYQVISRKYRPQKFADVIGQDPIVTTLKNAIRQNRIAHAYLFSGSRGTGKTTLARLFAKALNCPNLSPDQEPCGVCQTCREIALGTSLDVMEIDGASNRGIDDIRKINENVGYATAAARYKIYIIDEVHMLTKEAFNALLKTLEEPPPKVKFFFATTEPHKVLPTIISRCQRFSLQRFSSQKIKEKLVSISKDLQIQIDDDALDIIAKRSEGGLRDAESLLDQIISFHEGSIDRKAVADVLGIMPKDVLFDLDRAGKEGRFVKAYEIVHTLFSEGKDLQHFVEMLTEHYRNLLLLKLSPETPGLLEIEASMEKNYLEATALYSKEQLLDILDYLFKHQQMAREAPSLKVALEALLIRIMRTHKSLPIETLVKRLIELEESVKSRAIPETQKPEELRPLPEAQTPANSPKDSEAPVAPTTQTSSFKDEMSAPLKTVSREQNRANVAETEPPKERPEPQECAAPPPPPLPEQELQETPKEREQQITEPTRAYEVDMIASLDEKAMPEALNEGVKGMTGPASSDRMPVSAKDANHLDTLLQFASVELEGRLKRTH</sequence>
<dbReference type="InterPro" id="IPR003593">
    <property type="entry name" value="AAA+_ATPase"/>
</dbReference>
<comment type="similarity">
    <text evidence="1 11">Belongs to the DnaX/STICHEL family.</text>
</comment>
<dbReference type="GO" id="GO:0009360">
    <property type="term" value="C:DNA polymerase III complex"/>
    <property type="evidence" value="ECO:0007669"/>
    <property type="project" value="InterPro"/>
</dbReference>
<dbReference type="InterPro" id="IPR050238">
    <property type="entry name" value="DNA_Rep/Repair_Clamp_Loader"/>
</dbReference>
<dbReference type="SUPFAM" id="SSF48019">
    <property type="entry name" value="post-AAA+ oligomerization domain-like"/>
    <property type="match status" value="1"/>
</dbReference>
<dbReference type="Gene3D" id="1.20.272.10">
    <property type="match status" value="1"/>
</dbReference>
<dbReference type="EC" id="2.7.7.7" evidence="11"/>
<dbReference type="FunFam" id="1.10.8.60:FF:000013">
    <property type="entry name" value="DNA polymerase III subunit gamma/tau"/>
    <property type="match status" value="1"/>
</dbReference>
<dbReference type="Proteomes" id="UP000220251">
    <property type="component" value="Unassembled WGS sequence"/>
</dbReference>
<keyword evidence="15" id="KW-1185">Reference proteome</keyword>
<dbReference type="InterPro" id="IPR045085">
    <property type="entry name" value="HLD_clamp_pol_III_gamma_tau"/>
</dbReference>
<dbReference type="PANTHER" id="PTHR11669:SF0">
    <property type="entry name" value="PROTEIN STICHEL-LIKE 2"/>
    <property type="match status" value="1"/>
</dbReference>
<dbReference type="EMBL" id="CWGJ01000012">
    <property type="protein sequence ID" value="CRX38537.1"/>
    <property type="molecule type" value="Genomic_DNA"/>
</dbReference>
<evidence type="ECO:0000256" key="6">
    <source>
        <dbReference type="ARBA" id="ARBA00022741"/>
    </source>
</evidence>
<dbReference type="NCBIfam" id="NF004046">
    <property type="entry name" value="PRK05563.1"/>
    <property type="match status" value="1"/>
</dbReference>
<evidence type="ECO:0000256" key="1">
    <source>
        <dbReference type="ARBA" id="ARBA00006360"/>
    </source>
</evidence>
<evidence type="ECO:0000256" key="7">
    <source>
        <dbReference type="ARBA" id="ARBA00022833"/>
    </source>
</evidence>
<comment type="function">
    <text evidence="11">DNA polymerase III is a complex, multichain enzyme responsible for most of the replicative synthesis in bacteria. This DNA polymerase also exhibits 3' to 5' exonuclease activity.</text>
</comment>
<dbReference type="PRINTS" id="PR00300">
    <property type="entry name" value="CLPPROTEASEA"/>
</dbReference>
<dbReference type="NCBIfam" id="TIGR02397">
    <property type="entry name" value="dnaX_nterm"/>
    <property type="match status" value="1"/>
</dbReference>
<keyword evidence="5" id="KW-0479">Metal-binding</keyword>
<dbReference type="InterPro" id="IPR027417">
    <property type="entry name" value="P-loop_NTPase"/>
</dbReference>
<dbReference type="NCBIfam" id="NF004962">
    <property type="entry name" value="PRK06305.1"/>
    <property type="match status" value="1"/>
</dbReference>
<dbReference type="OrthoDB" id="9810148at2"/>
<feature type="region of interest" description="Disordered" evidence="12">
    <location>
        <begin position="387"/>
        <end position="490"/>
    </location>
</feature>
<dbReference type="AlphaFoldDB" id="A0A0H5DPX3"/>
<dbReference type="Gene3D" id="3.40.50.300">
    <property type="entry name" value="P-loop containing nucleotide triphosphate hydrolases"/>
    <property type="match status" value="1"/>
</dbReference>
<dbReference type="CDD" id="cd00009">
    <property type="entry name" value="AAA"/>
    <property type="match status" value="1"/>
</dbReference>
<dbReference type="CDD" id="cd18137">
    <property type="entry name" value="HLD_clamp_pol_III_gamma_tau"/>
    <property type="match status" value="1"/>
</dbReference>
<evidence type="ECO:0000256" key="2">
    <source>
        <dbReference type="ARBA" id="ARBA00022679"/>
    </source>
</evidence>
<dbReference type="GO" id="GO:0006261">
    <property type="term" value="P:DNA-templated DNA replication"/>
    <property type="evidence" value="ECO:0007669"/>
    <property type="project" value="TreeGrafter"/>
</dbReference>
<dbReference type="Pfam" id="PF12169">
    <property type="entry name" value="DNA_pol3_gamma3"/>
    <property type="match status" value="1"/>
</dbReference>
<dbReference type="FunFam" id="3.40.50.300:FF:000014">
    <property type="entry name" value="DNA polymerase III subunit gamma/tau"/>
    <property type="match status" value="1"/>
</dbReference>
<dbReference type="InterPro" id="IPR008921">
    <property type="entry name" value="DNA_pol3_clamp-load_cplx_C"/>
</dbReference>